<dbReference type="Pfam" id="PF13537">
    <property type="entry name" value="GATase_7"/>
    <property type="match status" value="1"/>
</dbReference>
<dbReference type="NCBIfam" id="TIGR01536">
    <property type="entry name" value="asn_synth_AEB"/>
    <property type="match status" value="1"/>
</dbReference>
<reference evidence="9 10" key="1">
    <citation type="submission" date="2020-10" db="EMBL/GenBank/DDBJ databases">
        <title>Phylogeny of dyella-like bacteria.</title>
        <authorList>
            <person name="Fu J."/>
        </authorList>
    </citation>
    <scope>NUCLEOTIDE SEQUENCE [LARGE SCALE GENOMIC DNA]</scope>
    <source>
        <strain evidence="9 10">DKC-1</strain>
    </source>
</reference>
<dbReference type="EMBL" id="JADIKL010000001">
    <property type="protein sequence ID" value="MFK2929577.1"/>
    <property type="molecule type" value="Genomic_DNA"/>
</dbReference>
<dbReference type="EC" id="6.3.5.4" evidence="3"/>
<dbReference type="InterPro" id="IPR033738">
    <property type="entry name" value="AsnB_N"/>
</dbReference>
<keyword evidence="4" id="KW-0547">Nucleotide-binding</keyword>
<keyword evidence="5" id="KW-0067">ATP-binding</keyword>
<dbReference type="InterPro" id="IPR001962">
    <property type="entry name" value="Asn_synthase"/>
</dbReference>
<dbReference type="InterPro" id="IPR051786">
    <property type="entry name" value="ASN_synthetase/amidase"/>
</dbReference>
<gene>
    <name evidence="9" type="primary">asnB</name>
    <name evidence="9" type="ORF">ISP14_02120</name>
</gene>
<organism evidence="9 10">
    <name type="scientific">Dyella agri</name>
    <dbReference type="NCBI Taxonomy" id="1926869"/>
    <lineage>
        <taxon>Bacteria</taxon>
        <taxon>Pseudomonadati</taxon>
        <taxon>Pseudomonadota</taxon>
        <taxon>Gammaproteobacteria</taxon>
        <taxon>Lysobacterales</taxon>
        <taxon>Rhodanobacteraceae</taxon>
        <taxon>Dyella</taxon>
    </lineage>
</organism>
<proteinExistence type="inferred from homology"/>
<sequence>MDGYGALLRSAVPDGIDARREAAFLMCGIAFLRAPALSPGERRERMDAALQRLKLRGPDESGCFAGSDFVAGHTRLAIIDLKGGHQPIRDPSGRWVLVFNGEIYNYRELRARLAGRWDFRDDSDTEVLLAGLVTEGAGFVERLDGMWAFVLHDVASGALLLSRDRFGKKPLYYRREHGLFACASELPALAALVPDAAPTEDAAGIADYFRYGYALPGTTCLAGVREVMPAHTLRLGADGSMAQERYWAPSVEPWTGSFGEAAEQVRELLTQAVRRRQLASDVEVGAFLSGGVDSTTVCALAQASGFGRLRTFTAGFAEPTFDERAPAARAAAELGTLHTAEEISPDIAATLATELPRRMGQPFGDSSLVPSALVASVAAQQVKVVLTGDGSDEIFGGYARYAGRLLRQRYRRLPAPLRSIIERSVLATPEPYAHHSGSLLKRAHLFVRLAREDRDAYIGPPAIRKETLAQLVPGLGAGNSMPDLPWPEDPDELRHMLMMDCLVYLPQDILQKVDRATMMFSLEARSPFLDKALFEFVIRLPRQWHFSGLRGKRLLRAAMEGRVPDFIWDRRKQGFASPVGHWLRNWLGDELLALVDANDTGVVDAAGLRALLSEHRAGRADHSQPLWLSYSYLRWRADAAG</sequence>
<comment type="catalytic activity">
    <reaction evidence="7">
        <text>L-aspartate + L-glutamine + ATP + H2O = L-asparagine + L-glutamate + AMP + diphosphate + H(+)</text>
        <dbReference type="Rhea" id="RHEA:12228"/>
        <dbReference type="ChEBI" id="CHEBI:15377"/>
        <dbReference type="ChEBI" id="CHEBI:15378"/>
        <dbReference type="ChEBI" id="CHEBI:29985"/>
        <dbReference type="ChEBI" id="CHEBI:29991"/>
        <dbReference type="ChEBI" id="CHEBI:30616"/>
        <dbReference type="ChEBI" id="CHEBI:33019"/>
        <dbReference type="ChEBI" id="CHEBI:58048"/>
        <dbReference type="ChEBI" id="CHEBI:58359"/>
        <dbReference type="ChEBI" id="CHEBI:456215"/>
        <dbReference type="EC" id="6.3.5.4"/>
    </reaction>
</comment>
<comment type="pathway">
    <text evidence="1">Amino-acid biosynthesis; L-asparagine biosynthesis; L-asparagine from L-aspartate (L-Gln route): step 1/1.</text>
</comment>
<dbReference type="SUPFAM" id="SSF56235">
    <property type="entry name" value="N-terminal nucleophile aminohydrolases (Ntn hydrolases)"/>
    <property type="match status" value="1"/>
</dbReference>
<evidence type="ECO:0000313" key="9">
    <source>
        <dbReference type="EMBL" id="MFK2929577.1"/>
    </source>
</evidence>
<evidence type="ECO:0000256" key="7">
    <source>
        <dbReference type="ARBA" id="ARBA00048741"/>
    </source>
</evidence>
<evidence type="ECO:0000313" key="10">
    <source>
        <dbReference type="Proteomes" id="UP001620397"/>
    </source>
</evidence>
<keyword evidence="10" id="KW-1185">Reference proteome</keyword>
<dbReference type="Proteomes" id="UP001620397">
    <property type="component" value="Unassembled WGS sequence"/>
</dbReference>
<evidence type="ECO:0000256" key="1">
    <source>
        <dbReference type="ARBA" id="ARBA00005187"/>
    </source>
</evidence>
<evidence type="ECO:0000259" key="8">
    <source>
        <dbReference type="PROSITE" id="PS51278"/>
    </source>
</evidence>
<dbReference type="CDD" id="cd00712">
    <property type="entry name" value="AsnB"/>
    <property type="match status" value="1"/>
</dbReference>
<feature type="domain" description="Glutamine amidotransferase type-2" evidence="8">
    <location>
        <begin position="27"/>
        <end position="238"/>
    </location>
</feature>
<keyword evidence="6" id="KW-0315">Glutamine amidotransferase</keyword>
<evidence type="ECO:0000256" key="6">
    <source>
        <dbReference type="ARBA" id="ARBA00022962"/>
    </source>
</evidence>
<dbReference type="InterPro" id="IPR014729">
    <property type="entry name" value="Rossmann-like_a/b/a_fold"/>
</dbReference>
<dbReference type="SUPFAM" id="SSF52402">
    <property type="entry name" value="Adenine nucleotide alpha hydrolases-like"/>
    <property type="match status" value="1"/>
</dbReference>
<comment type="caution">
    <text evidence="9">The sequence shown here is derived from an EMBL/GenBank/DDBJ whole genome shotgun (WGS) entry which is preliminary data.</text>
</comment>
<dbReference type="CDD" id="cd01991">
    <property type="entry name" value="Asn_synthase_B_C"/>
    <property type="match status" value="1"/>
</dbReference>
<evidence type="ECO:0000256" key="5">
    <source>
        <dbReference type="ARBA" id="ARBA00022840"/>
    </source>
</evidence>
<comment type="similarity">
    <text evidence="2">Belongs to the asparagine synthetase family.</text>
</comment>
<dbReference type="GO" id="GO:0004066">
    <property type="term" value="F:asparagine synthase (glutamine-hydrolyzing) activity"/>
    <property type="evidence" value="ECO:0007669"/>
    <property type="project" value="UniProtKB-EC"/>
</dbReference>
<dbReference type="PANTHER" id="PTHR43284:SF1">
    <property type="entry name" value="ASPARAGINE SYNTHETASE"/>
    <property type="match status" value="1"/>
</dbReference>
<keyword evidence="9" id="KW-0436">Ligase</keyword>
<dbReference type="InterPro" id="IPR029055">
    <property type="entry name" value="Ntn_hydrolases_N"/>
</dbReference>
<dbReference type="InterPro" id="IPR017932">
    <property type="entry name" value="GATase_2_dom"/>
</dbReference>
<dbReference type="PROSITE" id="PS51278">
    <property type="entry name" value="GATASE_TYPE_2"/>
    <property type="match status" value="1"/>
</dbReference>
<dbReference type="Gene3D" id="3.40.50.620">
    <property type="entry name" value="HUPs"/>
    <property type="match status" value="1"/>
</dbReference>
<dbReference type="PIRSF" id="PIRSF001589">
    <property type="entry name" value="Asn_synthetase_glu-h"/>
    <property type="match status" value="1"/>
</dbReference>
<evidence type="ECO:0000256" key="3">
    <source>
        <dbReference type="ARBA" id="ARBA00012737"/>
    </source>
</evidence>
<evidence type="ECO:0000256" key="4">
    <source>
        <dbReference type="ARBA" id="ARBA00022741"/>
    </source>
</evidence>
<accession>A0ABW8KEL9</accession>
<dbReference type="InterPro" id="IPR006426">
    <property type="entry name" value="Asn_synth_AEB"/>
</dbReference>
<dbReference type="Pfam" id="PF00733">
    <property type="entry name" value="Asn_synthase"/>
    <property type="match status" value="1"/>
</dbReference>
<evidence type="ECO:0000256" key="2">
    <source>
        <dbReference type="ARBA" id="ARBA00005752"/>
    </source>
</evidence>
<dbReference type="PANTHER" id="PTHR43284">
    <property type="entry name" value="ASPARAGINE SYNTHETASE (GLUTAMINE-HYDROLYZING)"/>
    <property type="match status" value="1"/>
</dbReference>
<dbReference type="Gene3D" id="3.60.20.10">
    <property type="entry name" value="Glutamine Phosphoribosylpyrophosphate, subunit 1, domain 1"/>
    <property type="match status" value="1"/>
</dbReference>
<name>A0ABW8KEL9_9GAMM</name>
<protein>
    <recommendedName>
        <fullName evidence="3">asparagine synthase (glutamine-hydrolyzing)</fullName>
        <ecNumber evidence="3">6.3.5.4</ecNumber>
    </recommendedName>
</protein>